<evidence type="ECO:0000256" key="1">
    <source>
        <dbReference type="ARBA" id="ARBA00023002"/>
    </source>
</evidence>
<proteinExistence type="predicted"/>
<feature type="domain" description="FAD/NAD(P)-binding" evidence="2">
    <location>
        <begin position="2"/>
        <end position="286"/>
    </location>
</feature>
<accession>A0A7X2D200</accession>
<dbReference type="InterPro" id="IPR051691">
    <property type="entry name" value="Metab_Enz_Cyan_OpOx_G3PDH"/>
</dbReference>
<sequence length="411" mass="43463">MIVIGGGPSGLSAATRLRALGVPRVAVLEREVEAGGVPRHCGHSPYGLREFGRLMGGRSYAACLVEAAQAAGAEVLTQHTVVSFGPGPDPVLIVTTPSGATLMTARRVVLATGIRETSRAARLLGGDRPLGVMSTGALQAVVYLQRMTPFRRPVVLGTELVSFSALLTCRHAGARPRAMIEPNDGLTARGPARLLPLALGIPLHLGTDIAAIHGATRVEGVTLRDRDGATRTLDCDGAVITGRFTPEAALARMAGWTVDPGTEGPRIDGFGRSLDHPAYFATGNLRRPVETAGWCWGEGQATAAAVAADLERGLPPPDDAVPLTVAGDPLRYVVPQAIHPTAETPDLMPEVAQLRLSRPARGTLIAEQDGRTLWSRRLDSRPERRITVPLRPMIEAVEPGGPMTFRLREAP</sequence>
<evidence type="ECO:0000313" key="4">
    <source>
        <dbReference type="Proteomes" id="UP000434582"/>
    </source>
</evidence>
<dbReference type="InterPro" id="IPR023753">
    <property type="entry name" value="FAD/NAD-binding_dom"/>
</dbReference>
<dbReference type="SUPFAM" id="SSF51905">
    <property type="entry name" value="FAD/NAD(P)-binding domain"/>
    <property type="match status" value="2"/>
</dbReference>
<name>A0A7X2D200_9PROT</name>
<dbReference type="GO" id="GO:0016491">
    <property type="term" value="F:oxidoreductase activity"/>
    <property type="evidence" value="ECO:0007669"/>
    <property type="project" value="UniProtKB-KW"/>
</dbReference>
<dbReference type="PRINTS" id="PR00368">
    <property type="entry name" value="FADPNR"/>
</dbReference>
<dbReference type="Gene3D" id="3.50.50.60">
    <property type="entry name" value="FAD/NAD(P)-binding domain"/>
    <property type="match status" value="2"/>
</dbReference>
<dbReference type="AlphaFoldDB" id="A0A7X2D200"/>
<dbReference type="EMBL" id="WIVE01000008">
    <property type="protein sequence ID" value="MQX35754.1"/>
    <property type="molecule type" value="Genomic_DNA"/>
</dbReference>
<dbReference type="Proteomes" id="UP000434582">
    <property type="component" value="Unassembled WGS sequence"/>
</dbReference>
<dbReference type="Pfam" id="PF07992">
    <property type="entry name" value="Pyr_redox_2"/>
    <property type="match status" value="1"/>
</dbReference>
<reference evidence="3 4" key="1">
    <citation type="submission" date="2019-10" db="EMBL/GenBank/DDBJ databases">
        <title>Draft whole-genome sequence of the purple nonsulfur photosynthetic bacterium Roseospira navarrensis DSM 15114.</title>
        <authorList>
            <person name="Kyndt J.A."/>
            <person name="Meyer T.E."/>
        </authorList>
    </citation>
    <scope>NUCLEOTIDE SEQUENCE [LARGE SCALE GENOMIC DNA]</scope>
    <source>
        <strain evidence="3 4">DSM 15114</strain>
    </source>
</reference>
<comment type="caution">
    <text evidence="3">The sequence shown here is derived from an EMBL/GenBank/DDBJ whole genome shotgun (WGS) entry which is preliminary data.</text>
</comment>
<evidence type="ECO:0000313" key="3">
    <source>
        <dbReference type="EMBL" id="MQX35754.1"/>
    </source>
</evidence>
<dbReference type="PANTHER" id="PTHR42949:SF3">
    <property type="entry name" value="ANAEROBIC GLYCEROL-3-PHOSPHATE DEHYDROGENASE SUBUNIT B"/>
    <property type="match status" value="1"/>
</dbReference>
<protein>
    <submittedName>
        <fullName evidence="3">NAD(P)-binding protein</fullName>
    </submittedName>
</protein>
<keyword evidence="4" id="KW-1185">Reference proteome</keyword>
<dbReference type="PANTHER" id="PTHR42949">
    <property type="entry name" value="ANAEROBIC GLYCEROL-3-PHOSPHATE DEHYDROGENASE SUBUNIT B"/>
    <property type="match status" value="1"/>
</dbReference>
<organism evidence="3 4">
    <name type="scientific">Roseospira navarrensis</name>
    <dbReference type="NCBI Taxonomy" id="140058"/>
    <lineage>
        <taxon>Bacteria</taxon>
        <taxon>Pseudomonadati</taxon>
        <taxon>Pseudomonadota</taxon>
        <taxon>Alphaproteobacteria</taxon>
        <taxon>Rhodospirillales</taxon>
        <taxon>Rhodospirillaceae</taxon>
        <taxon>Roseospira</taxon>
    </lineage>
</organism>
<gene>
    <name evidence="3" type="ORF">GHC57_04395</name>
</gene>
<dbReference type="InterPro" id="IPR036188">
    <property type="entry name" value="FAD/NAD-bd_sf"/>
</dbReference>
<keyword evidence="1" id="KW-0560">Oxidoreductase</keyword>
<evidence type="ECO:0000259" key="2">
    <source>
        <dbReference type="Pfam" id="PF07992"/>
    </source>
</evidence>